<dbReference type="GO" id="GO:0005737">
    <property type="term" value="C:cytoplasm"/>
    <property type="evidence" value="ECO:0007669"/>
    <property type="project" value="TreeGrafter"/>
</dbReference>
<protein>
    <submittedName>
        <fullName evidence="8">HflX family GTPase</fullName>
    </submittedName>
</protein>
<evidence type="ECO:0000313" key="10">
    <source>
        <dbReference type="Proteomes" id="UP000277582"/>
    </source>
</evidence>
<dbReference type="AlphaFoldDB" id="A0A429GI58"/>
<organism evidence="8 10">
    <name type="scientific">Candidatus Methanodesulfokora washburnensis</name>
    <dbReference type="NCBI Taxonomy" id="2478471"/>
    <lineage>
        <taxon>Archaea</taxon>
        <taxon>Thermoproteota</taxon>
        <taxon>Candidatus Korarchaeia</taxon>
        <taxon>Candidatus Korarchaeia incertae sedis</taxon>
        <taxon>Candidatus Methanodesulfokora</taxon>
    </lineage>
</organism>
<dbReference type="SUPFAM" id="SSF52540">
    <property type="entry name" value="P-loop containing nucleoside triphosphate hydrolases"/>
    <property type="match status" value="1"/>
</dbReference>
<dbReference type="Gene3D" id="3.40.50.300">
    <property type="entry name" value="P-loop containing nucleotide triphosphate hydrolases"/>
    <property type="match status" value="1"/>
</dbReference>
<dbReference type="GO" id="GO:0005525">
    <property type="term" value="F:GTP binding"/>
    <property type="evidence" value="ECO:0007669"/>
    <property type="project" value="UniProtKB-KW"/>
</dbReference>
<evidence type="ECO:0000256" key="5">
    <source>
        <dbReference type="PIRSR" id="PIRSR006809-1"/>
    </source>
</evidence>
<keyword evidence="10" id="KW-1185">Reference proteome</keyword>
<gene>
    <name evidence="8" type="ORF">D6D85_09770</name>
    <name evidence="9" type="ORF">EF810_03055</name>
</gene>
<dbReference type="InterPro" id="IPR030394">
    <property type="entry name" value="G_HFLX_dom"/>
</dbReference>
<dbReference type="Proteomes" id="UP000277582">
    <property type="component" value="Unassembled WGS sequence"/>
</dbReference>
<accession>A0A429GI58</accession>
<comment type="cofactor">
    <cofactor evidence="6">
        <name>Mg(2+)</name>
        <dbReference type="ChEBI" id="CHEBI:18420"/>
    </cofactor>
</comment>
<dbReference type="PANTHER" id="PTHR10229">
    <property type="entry name" value="GTP-BINDING PROTEIN HFLX"/>
    <property type="match status" value="1"/>
</dbReference>
<sequence>MLVAGKAVTVMVKTEIHDHSNYLIRMEILNELLEALGYNVAYRMIQTRSKPAVDYLLGRGKLEELKDKVKAIDPDIIVFYNTLTSKQKWNLEKALRAEVLDRYDVVLRIFNETSRDILSKLQIQLAELRKSFPYIKLQAAMKFKKTRAGFKGGGEYAYHKQINAVQKRIKILKNKIEKIKEARMLEIEKRKSRGDKIAVLVGHYNAGKTTLFNKLTGLNRPVGPLPFTTLSSKYAKVGDNLLIVDTIGFVVDQDPRLISSFEINLLDILNSDIVVLVIDSSDKWAKFQLKLKEVLRILDSIGVAREKIIPVLNKSDLMSPEELEWRSIELKKAGFDRIVAISAEKEMGIDLLVDEIRKALRKEQIELAKI</sequence>
<dbReference type="EMBL" id="RCOS01000113">
    <property type="protein sequence ID" value="RSN73560.1"/>
    <property type="molecule type" value="Genomic_DNA"/>
</dbReference>
<feature type="binding site" evidence="5">
    <location>
        <begin position="313"/>
        <end position="316"/>
    </location>
    <ligand>
        <name>GTP</name>
        <dbReference type="ChEBI" id="CHEBI:37565"/>
    </ligand>
</feature>
<evidence type="ECO:0000256" key="4">
    <source>
        <dbReference type="ARBA" id="ARBA00023134"/>
    </source>
</evidence>
<dbReference type="Pfam" id="PF16360">
    <property type="entry name" value="GTP-bdg_M"/>
    <property type="match status" value="1"/>
</dbReference>
<reference evidence="8 10" key="1">
    <citation type="submission" date="2018-10" db="EMBL/GenBank/DDBJ databases">
        <title>Co-occurring genomic capacity for anaerobic methane metabolism and dissimilatory sulfite reduction discovered in the Korarchaeota.</title>
        <authorList>
            <person name="Mckay L.J."/>
            <person name="Dlakic M."/>
            <person name="Fields M.W."/>
            <person name="Delmont T.O."/>
            <person name="Eren A.M."/>
            <person name="Jay Z.J."/>
            <person name="Klingelsmith K.B."/>
            <person name="Rusch D.B."/>
            <person name="Inskeep W.P."/>
        </authorList>
    </citation>
    <scope>NUCLEOTIDE SEQUENCE [LARGE SCALE GENOMIC DNA]</scope>
    <source>
        <strain evidence="8 10">MDKW</strain>
    </source>
</reference>
<dbReference type="Proteomes" id="UP000316217">
    <property type="component" value="Unassembled WGS sequence"/>
</dbReference>
<dbReference type="GO" id="GO:0046872">
    <property type="term" value="F:metal ion binding"/>
    <property type="evidence" value="ECO:0007669"/>
    <property type="project" value="UniProtKB-KW"/>
</dbReference>
<keyword evidence="2 5" id="KW-0547">Nucleotide-binding</keyword>
<dbReference type="InterPro" id="IPR016496">
    <property type="entry name" value="GTPase_HflX"/>
</dbReference>
<name>A0A429GI58_9CREN</name>
<evidence type="ECO:0000256" key="1">
    <source>
        <dbReference type="ARBA" id="ARBA00022723"/>
    </source>
</evidence>
<dbReference type="InterPro" id="IPR032305">
    <property type="entry name" value="GTP-bd_M"/>
</dbReference>
<evidence type="ECO:0000313" key="8">
    <source>
        <dbReference type="EMBL" id="RSN73560.1"/>
    </source>
</evidence>
<evidence type="ECO:0000259" key="7">
    <source>
        <dbReference type="PROSITE" id="PS51705"/>
    </source>
</evidence>
<reference evidence="9 11" key="2">
    <citation type="journal article" date="2019" name="Nat. Microbiol.">
        <title>Wide diversity of methane and short-chain alkane metabolisms in uncultured archaea.</title>
        <authorList>
            <person name="Borrel G."/>
            <person name="Adam P.S."/>
            <person name="McKay L.J."/>
            <person name="Chen L.X."/>
            <person name="Sierra-Garcia I.N."/>
            <person name="Sieber C.M."/>
            <person name="Letourneur Q."/>
            <person name="Ghozlane A."/>
            <person name="Andersen G.L."/>
            <person name="Li W.J."/>
            <person name="Hallam S.J."/>
            <person name="Muyzer G."/>
            <person name="de Oliveira V.M."/>
            <person name="Inskeep W.P."/>
            <person name="Banfield J.F."/>
            <person name="Gribaldo S."/>
        </authorList>
    </citation>
    <scope>NUCLEOTIDE SEQUENCE [LARGE SCALE GENOMIC DNA]</scope>
    <source>
        <strain evidence="9">NM4</strain>
    </source>
</reference>
<dbReference type="InterPro" id="IPR027417">
    <property type="entry name" value="P-loop_NTPase"/>
</dbReference>
<feature type="binding site" evidence="6">
    <location>
        <position position="229"/>
    </location>
    <ligand>
        <name>Mg(2+)</name>
        <dbReference type="ChEBI" id="CHEBI:18420"/>
    </ligand>
</feature>
<dbReference type="EMBL" id="RXII01000048">
    <property type="protein sequence ID" value="RZN62355.1"/>
    <property type="molecule type" value="Genomic_DNA"/>
</dbReference>
<evidence type="ECO:0000256" key="2">
    <source>
        <dbReference type="ARBA" id="ARBA00022741"/>
    </source>
</evidence>
<dbReference type="InterPro" id="IPR042108">
    <property type="entry name" value="GTPase_HflX_N_sf"/>
</dbReference>
<proteinExistence type="predicted"/>
<feature type="binding site" evidence="5">
    <location>
        <begin position="245"/>
        <end position="248"/>
    </location>
    <ligand>
        <name>GTP</name>
        <dbReference type="ChEBI" id="CHEBI:37565"/>
    </ligand>
</feature>
<feature type="binding site" evidence="5">
    <location>
        <begin position="227"/>
        <end position="231"/>
    </location>
    <ligand>
        <name>GTP</name>
        <dbReference type="ChEBI" id="CHEBI:37565"/>
    </ligand>
</feature>
<dbReference type="Pfam" id="PF01926">
    <property type="entry name" value="MMR_HSR1"/>
    <property type="match status" value="1"/>
</dbReference>
<dbReference type="Gene3D" id="3.40.50.11060">
    <property type="entry name" value="GTPase HflX, N-terminal domain"/>
    <property type="match status" value="1"/>
</dbReference>
<evidence type="ECO:0000256" key="3">
    <source>
        <dbReference type="ARBA" id="ARBA00022842"/>
    </source>
</evidence>
<dbReference type="PROSITE" id="PS51705">
    <property type="entry name" value="G_HFLX"/>
    <property type="match status" value="1"/>
</dbReference>
<dbReference type="Gene3D" id="6.10.250.2860">
    <property type="match status" value="1"/>
</dbReference>
<dbReference type="InterPro" id="IPR006073">
    <property type="entry name" value="GTP-bd"/>
</dbReference>
<keyword evidence="1 6" id="KW-0479">Metal-binding</keyword>
<keyword evidence="4 5" id="KW-0342">GTP-binding</keyword>
<feature type="binding site" evidence="6">
    <location>
        <position position="209"/>
    </location>
    <ligand>
        <name>Mg(2+)</name>
        <dbReference type="ChEBI" id="CHEBI:18420"/>
    </ligand>
</feature>
<feature type="domain" description="Hflx-type G" evidence="7">
    <location>
        <begin position="196"/>
        <end position="364"/>
    </location>
</feature>
<dbReference type="GO" id="GO:0043022">
    <property type="term" value="F:ribosome binding"/>
    <property type="evidence" value="ECO:0007669"/>
    <property type="project" value="TreeGrafter"/>
</dbReference>
<dbReference type="Pfam" id="PF13167">
    <property type="entry name" value="GTP-bdg_N"/>
    <property type="match status" value="1"/>
</dbReference>
<keyword evidence="3 6" id="KW-0460">Magnesium</keyword>
<evidence type="ECO:0000313" key="11">
    <source>
        <dbReference type="Proteomes" id="UP000316217"/>
    </source>
</evidence>
<evidence type="ECO:0000313" key="9">
    <source>
        <dbReference type="EMBL" id="RZN62355.1"/>
    </source>
</evidence>
<feature type="binding site" evidence="5">
    <location>
        <begin position="202"/>
        <end position="209"/>
    </location>
    <ligand>
        <name>GTP</name>
        <dbReference type="ChEBI" id="CHEBI:37565"/>
    </ligand>
</feature>
<dbReference type="InterPro" id="IPR025121">
    <property type="entry name" value="GTPase_HflX_N"/>
</dbReference>
<dbReference type="PIRSF" id="PIRSF006809">
    <property type="entry name" value="GTP-binding_hflX_prd"/>
    <property type="match status" value="1"/>
</dbReference>
<dbReference type="PANTHER" id="PTHR10229:SF8">
    <property type="entry name" value="GTPASE HFLX"/>
    <property type="match status" value="1"/>
</dbReference>
<evidence type="ECO:0000256" key="6">
    <source>
        <dbReference type="PIRSR" id="PIRSR006809-2"/>
    </source>
</evidence>
<comment type="caution">
    <text evidence="8">The sequence shown here is derived from an EMBL/GenBank/DDBJ whole genome shotgun (WGS) entry which is preliminary data.</text>
</comment>